<evidence type="ECO:0000313" key="3">
    <source>
        <dbReference type="Proteomes" id="UP000799440"/>
    </source>
</evidence>
<dbReference type="Proteomes" id="UP000799440">
    <property type="component" value="Unassembled WGS sequence"/>
</dbReference>
<dbReference type="OrthoDB" id="5424391at2759"/>
<dbReference type="AlphaFoldDB" id="A0A6A6V3Q2"/>
<gene>
    <name evidence="2" type="ORF">M011DRAFT_388815</name>
</gene>
<evidence type="ECO:0000256" key="1">
    <source>
        <dbReference type="SAM" id="MobiDB-lite"/>
    </source>
</evidence>
<feature type="region of interest" description="Disordered" evidence="1">
    <location>
        <begin position="46"/>
        <end position="71"/>
    </location>
</feature>
<reference evidence="2" key="1">
    <citation type="journal article" date="2020" name="Stud. Mycol.">
        <title>101 Dothideomycetes genomes: a test case for predicting lifestyles and emergence of pathogens.</title>
        <authorList>
            <person name="Haridas S."/>
            <person name="Albert R."/>
            <person name="Binder M."/>
            <person name="Bloem J."/>
            <person name="Labutti K."/>
            <person name="Salamov A."/>
            <person name="Andreopoulos B."/>
            <person name="Baker S."/>
            <person name="Barry K."/>
            <person name="Bills G."/>
            <person name="Bluhm B."/>
            <person name="Cannon C."/>
            <person name="Castanera R."/>
            <person name="Culley D."/>
            <person name="Daum C."/>
            <person name="Ezra D."/>
            <person name="Gonzalez J."/>
            <person name="Henrissat B."/>
            <person name="Kuo A."/>
            <person name="Liang C."/>
            <person name="Lipzen A."/>
            <person name="Lutzoni F."/>
            <person name="Magnuson J."/>
            <person name="Mondo S."/>
            <person name="Nolan M."/>
            <person name="Ohm R."/>
            <person name="Pangilinan J."/>
            <person name="Park H.-J."/>
            <person name="Ramirez L."/>
            <person name="Alfaro M."/>
            <person name="Sun H."/>
            <person name="Tritt A."/>
            <person name="Yoshinaga Y."/>
            <person name="Zwiers L.-H."/>
            <person name="Turgeon B."/>
            <person name="Goodwin S."/>
            <person name="Spatafora J."/>
            <person name="Crous P."/>
            <person name="Grigoriev I."/>
        </authorList>
    </citation>
    <scope>NUCLEOTIDE SEQUENCE</scope>
    <source>
        <strain evidence="2">CBS 119925</strain>
    </source>
</reference>
<protein>
    <submittedName>
        <fullName evidence="2">Uncharacterized protein</fullName>
    </submittedName>
</protein>
<name>A0A6A6V3Q2_9PLEO</name>
<sequence>MQATASRSGRALKALASKLHPSLPLTPRESAQLLALLTSSFRAHLDRAHPGTPSAETKHASKPFSSKEAPLAPAISSHVSATRHIDSILTNPLFAVQPHPRGTDARSPQTHDPLDDPVSWFMNQAAMGAVTPHKAAFCLRTLQIKRRVGALSGQSCARAVVQIANWLETTDLLHEAGEVKGIDNLLFTLVAMLMQEGETAKPWAWF</sequence>
<proteinExistence type="predicted"/>
<feature type="non-terminal residue" evidence="2">
    <location>
        <position position="206"/>
    </location>
</feature>
<evidence type="ECO:0000313" key="2">
    <source>
        <dbReference type="EMBL" id="KAF2745208.1"/>
    </source>
</evidence>
<organism evidence="2 3">
    <name type="scientific">Sporormia fimetaria CBS 119925</name>
    <dbReference type="NCBI Taxonomy" id="1340428"/>
    <lineage>
        <taxon>Eukaryota</taxon>
        <taxon>Fungi</taxon>
        <taxon>Dikarya</taxon>
        <taxon>Ascomycota</taxon>
        <taxon>Pezizomycotina</taxon>
        <taxon>Dothideomycetes</taxon>
        <taxon>Pleosporomycetidae</taxon>
        <taxon>Pleosporales</taxon>
        <taxon>Sporormiaceae</taxon>
        <taxon>Sporormia</taxon>
    </lineage>
</organism>
<dbReference type="EMBL" id="MU006584">
    <property type="protein sequence ID" value="KAF2745208.1"/>
    <property type="molecule type" value="Genomic_DNA"/>
</dbReference>
<accession>A0A6A6V3Q2</accession>
<keyword evidence="3" id="KW-1185">Reference proteome</keyword>